<evidence type="ECO:0000313" key="1">
    <source>
        <dbReference type="EMBL" id="BAC44331.1"/>
    </source>
</evidence>
<dbReference type="EMBL" id="BA000026">
    <property type="protein sequence ID" value="BAC44331.1"/>
    <property type="molecule type" value="Genomic_DNA"/>
</dbReference>
<dbReference type="Proteomes" id="UP000002522">
    <property type="component" value="Chromosome"/>
</dbReference>
<name>Q8EVM2_MALP2</name>
<sequence length="146" mass="16867">MIKDVKLPSGDVMFKNLEKTNNNHSDYFSYQVYNKIIATDSELNNKLKDWFEQNKRNPNFNYLYFLDSKNITWLHDSILGYNYEPIEYVDNSAKLFTENLSGSSNSSSKYNKVYSFQVTLTPASGHGWTDGDREGKVITIFAPFSS</sequence>
<accession>Q8EVM2</accession>
<keyword evidence="2" id="KW-1185">Reference proteome</keyword>
<reference evidence="1 2" key="1">
    <citation type="journal article" date="2002" name="Nucleic Acids Res.">
        <title>The complete genomic sequence of Mycoplasma penetrans, an intracellular bacterial pathogen in humans.</title>
        <authorList>
            <person name="Sasaki Y."/>
            <person name="Ishikawa J."/>
            <person name="Yamashita A."/>
            <person name="Oshima K."/>
            <person name="Kenri T."/>
            <person name="Furuya K."/>
            <person name="Yoshino C."/>
            <person name="Horino A."/>
            <person name="Shiba T."/>
            <person name="Sasaki T."/>
            <person name="Hattori M."/>
        </authorList>
    </citation>
    <scope>NUCLEOTIDE SEQUENCE [LARGE SCALE GENOMIC DNA]</scope>
    <source>
        <strain evidence="1 2">HF-2</strain>
    </source>
</reference>
<organism evidence="1 2">
    <name type="scientific">Malacoplasma penetrans (strain HF-2)</name>
    <name type="common">Mycoplasma penetrans</name>
    <dbReference type="NCBI Taxonomy" id="272633"/>
    <lineage>
        <taxon>Bacteria</taxon>
        <taxon>Bacillati</taxon>
        <taxon>Mycoplasmatota</taxon>
        <taxon>Mycoplasmoidales</taxon>
        <taxon>Mycoplasmoidaceae</taxon>
        <taxon>Malacoplasma</taxon>
    </lineage>
</organism>
<dbReference type="HOGENOM" id="CLU_1775405_0_0_14"/>
<gene>
    <name evidence="1" type="ordered locus">MYPE5420</name>
</gene>
<evidence type="ECO:0000313" key="2">
    <source>
        <dbReference type="Proteomes" id="UP000002522"/>
    </source>
</evidence>
<dbReference type="KEGG" id="mpe:MYPE5420"/>
<protein>
    <submittedName>
        <fullName evidence="1">Uncharacterized protein</fullName>
    </submittedName>
</protein>
<proteinExistence type="predicted"/>
<dbReference type="AlphaFoldDB" id="Q8EVM2"/>
<dbReference type="InParanoid" id="Q8EVM2"/>